<dbReference type="Pfam" id="PF07424">
    <property type="entry name" value="TrbM"/>
    <property type="match status" value="1"/>
</dbReference>
<proteinExistence type="predicted"/>
<gene>
    <name evidence="2" type="ORF">HX37_16690</name>
</gene>
<accession>A0A5U2FA60</accession>
<evidence type="ECO:0000313" key="2">
    <source>
        <dbReference type="EMBL" id="EBP0012419.1"/>
    </source>
</evidence>
<protein>
    <submittedName>
        <fullName evidence="2">Conjugal transfer protein TrbM</fullName>
    </submittedName>
</protein>
<sequence length="116" mass="12821">MQKMLLVLLACLPGIVQADNTAYPDSGEAFPDAVLDQAIDSHDPCTVFLCMSGMLYGENPDECNGPRRTFFSIVKKKHGHFHPWRTLNARKAFLGNCPTAPGDIVGKILDKYGRVR</sequence>
<feature type="signal peptide" evidence="1">
    <location>
        <begin position="1"/>
        <end position="18"/>
    </location>
</feature>
<evidence type="ECO:0000256" key="1">
    <source>
        <dbReference type="SAM" id="SignalP"/>
    </source>
</evidence>
<dbReference type="AlphaFoldDB" id="A0A5U2FA60"/>
<organism evidence="2">
    <name type="scientific">Salmonella enterica</name>
    <name type="common">Salmonella choleraesuis</name>
    <dbReference type="NCBI Taxonomy" id="28901"/>
    <lineage>
        <taxon>Bacteria</taxon>
        <taxon>Pseudomonadati</taxon>
        <taxon>Pseudomonadota</taxon>
        <taxon>Gammaproteobacteria</taxon>
        <taxon>Enterobacterales</taxon>
        <taxon>Enterobacteriaceae</taxon>
        <taxon>Salmonella</taxon>
    </lineage>
</organism>
<comment type="caution">
    <text evidence="2">The sequence shown here is derived from an EMBL/GenBank/DDBJ whole genome shotgun (WGS) entry which is preliminary data.</text>
</comment>
<feature type="chain" id="PRO_5026015169" evidence="1">
    <location>
        <begin position="19"/>
        <end position="116"/>
    </location>
</feature>
<keyword evidence="1" id="KW-0732">Signal</keyword>
<name>A0A5U2FA60_SALER</name>
<reference evidence="2" key="1">
    <citation type="submission" date="2018-07" db="EMBL/GenBank/DDBJ databases">
        <authorList>
            <consortium name="GenomeTrakr network: Whole genome sequencing for foodborne pathogen traceback"/>
        </authorList>
    </citation>
    <scope>NUCLEOTIDE SEQUENCE</scope>
    <source>
        <strain evidence="2">CFSAN018538</strain>
    </source>
</reference>
<dbReference type="InterPro" id="IPR009989">
    <property type="entry name" value="TrbM"/>
</dbReference>
<dbReference type="EMBL" id="AAGKHU010000060">
    <property type="protein sequence ID" value="EBP0012419.1"/>
    <property type="molecule type" value="Genomic_DNA"/>
</dbReference>